<evidence type="ECO:0000313" key="1">
    <source>
        <dbReference type="EMBL" id="KKK63304.1"/>
    </source>
</evidence>
<accession>A0A0F8ZA19</accession>
<sequence>MCIQNIMYANKIIDTFTFFTIEEHVKKLQAGLLTIESSYSLHLPTRLRRIVVYGLTTKLRDVQFSSSITAAGPFPLLDGIPF</sequence>
<organism evidence="1">
    <name type="scientific">marine sediment metagenome</name>
    <dbReference type="NCBI Taxonomy" id="412755"/>
    <lineage>
        <taxon>unclassified sequences</taxon>
        <taxon>metagenomes</taxon>
        <taxon>ecological metagenomes</taxon>
    </lineage>
</organism>
<dbReference type="EMBL" id="LAZR01061578">
    <property type="protein sequence ID" value="KKK63304.1"/>
    <property type="molecule type" value="Genomic_DNA"/>
</dbReference>
<proteinExistence type="predicted"/>
<comment type="caution">
    <text evidence="1">The sequence shown here is derived from an EMBL/GenBank/DDBJ whole genome shotgun (WGS) entry which is preliminary data.</text>
</comment>
<dbReference type="AlphaFoldDB" id="A0A0F8ZA19"/>
<protein>
    <submittedName>
        <fullName evidence="1">Uncharacterized protein</fullName>
    </submittedName>
</protein>
<gene>
    <name evidence="1" type="ORF">LCGC14_2995640</name>
</gene>
<reference evidence="1" key="1">
    <citation type="journal article" date="2015" name="Nature">
        <title>Complex archaea that bridge the gap between prokaryotes and eukaryotes.</title>
        <authorList>
            <person name="Spang A."/>
            <person name="Saw J.H."/>
            <person name="Jorgensen S.L."/>
            <person name="Zaremba-Niedzwiedzka K."/>
            <person name="Martijn J."/>
            <person name="Lind A.E."/>
            <person name="van Eijk R."/>
            <person name="Schleper C."/>
            <person name="Guy L."/>
            <person name="Ettema T.J."/>
        </authorList>
    </citation>
    <scope>NUCLEOTIDE SEQUENCE</scope>
</reference>
<name>A0A0F8ZA19_9ZZZZ</name>